<dbReference type="Gene3D" id="1.10.10.10">
    <property type="entry name" value="Winged helix-like DNA-binding domain superfamily/Winged helix DNA-binding domain"/>
    <property type="match status" value="1"/>
</dbReference>
<dbReference type="PRINTS" id="PR00598">
    <property type="entry name" value="HTHMARR"/>
</dbReference>
<dbReference type="PANTHER" id="PTHR33164">
    <property type="entry name" value="TRANSCRIPTIONAL REGULATOR, MARR FAMILY"/>
    <property type="match status" value="1"/>
</dbReference>
<dbReference type="PANTHER" id="PTHR33164:SF43">
    <property type="entry name" value="HTH-TYPE TRANSCRIPTIONAL REPRESSOR YETL"/>
    <property type="match status" value="1"/>
</dbReference>
<keyword evidence="2" id="KW-0238">DNA-binding</keyword>
<dbReference type="RefSeq" id="WP_092751882.1">
    <property type="nucleotide sequence ID" value="NZ_FOCG01000001.1"/>
</dbReference>
<proteinExistence type="predicted"/>
<reference evidence="2 3" key="1">
    <citation type="submission" date="2016-10" db="EMBL/GenBank/DDBJ databases">
        <authorList>
            <person name="de Groot N.N."/>
        </authorList>
    </citation>
    <scope>NUCLEOTIDE SEQUENCE [LARGE SCALE GENOMIC DNA]</scope>
    <source>
        <strain evidence="2 3">CGMCC 1.5070</strain>
    </source>
</reference>
<dbReference type="GO" id="GO:0003700">
    <property type="term" value="F:DNA-binding transcription factor activity"/>
    <property type="evidence" value="ECO:0007669"/>
    <property type="project" value="InterPro"/>
</dbReference>
<dbReference type="InterPro" id="IPR036390">
    <property type="entry name" value="WH_DNA-bd_sf"/>
</dbReference>
<dbReference type="InterPro" id="IPR036388">
    <property type="entry name" value="WH-like_DNA-bd_sf"/>
</dbReference>
<accession>A0A1H7ZSH8</accession>
<dbReference type="SMART" id="SM00347">
    <property type="entry name" value="HTH_MARR"/>
    <property type="match status" value="1"/>
</dbReference>
<dbReference type="InterPro" id="IPR000835">
    <property type="entry name" value="HTH_MarR-typ"/>
</dbReference>
<organism evidence="2 3">
    <name type="scientific">Hydrogenoanaerobacterium saccharovorans</name>
    <dbReference type="NCBI Taxonomy" id="474960"/>
    <lineage>
        <taxon>Bacteria</taxon>
        <taxon>Bacillati</taxon>
        <taxon>Bacillota</taxon>
        <taxon>Clostridia</taxon>
        <taxon>Eubacteriales</taxon>
        <taxon>Oscillospiraceae</taxon>
        <taxon>Hydrogenoanaerobacterium</taxon>
    </lineage>
</organism>
<dbReference type="PROSITE" id="PS50995">
    <property type="entry name" value="HTH_MARR_2"/>
    <property type="match status" value="1"/>
</dbReference>
<keyword evidence="3" id="KW-1185">Reference proteome</keyword>
<dbReference type="GO" id="GO:0006950">
    <property type="term" value="P:response to stress"/>
    <property type="evidence" value="ECO:0007669"/>
    <property type="project" value="TreeGrafter"/>
</dbReference>
<protein>
    <submittedName>
        <fullName evidence="2">DNA-binding transcriptional regulator, MarR family</fullName>
    </submittedName>
</protein>
<dbReference type="GO" id="GO:0003677">
    <property type="term" value="F:DNA binding"/>
    <property type="evidence" value="ECO:0007669"/>
    <property type="project" value="UniProtKB-KW"/>
</dbReference>
<dbReference type="SUPFAM" id="SSF46785">
    <property type="entry name" value="Winged helix' DNA-binding domain"/>
    <property type="match status" value="1"/>
</dbReference>
<name>A0A1H7ZSH8_9FIRM</name>
<sequence length="160" mass="18197">MEQNQNKLADEILINLSQMKRLSFTKTKHNALLKHGERAVLFCVQCSKEEKMKSTEIAAALNVAASGITPILNRLEKKGYILRSLDVTDRRVIIISLTELGKQVLEDTIDELRTHIKEVTDYLGEKDSTELLRITNRLLQYYTSKRNNQGGSVCEAFSKN</sequence>
<dbReference type="InterPro" id="IPR039422">
    <property type="entry name" value="MarR/SlyA-like"/>
</dbReference>
<dbReference type="OrthoDB" id="327696at2"/>
<dbReference type="AlphaFoldDB" id="A0A1H7ZSH8"/>
<dbReference type="EMBL" id="FOCG01000001">
    <property type="protein sequence ID" value="SEM60449.1"/>
    <property type="molecule type" value="Genomic_DNA"/>
</dbReference>
<dbReference type="Pfam" id="PF01047">
    <property type="entry name" value="MarR"/>
    <property type="match status" value="1"/>
</dbReference>
<dbReference type="STRING" id="474960.SAMN05216180_0812"/>
<dbReference type="Proteomes" id="UP000199158">
    <property type="component" value="Unassembled WGS sequence"/>
</dbReference>
<evidence type="ECO:0000313" key="2">
    <source>
        <dbReference type="EMBL" id="SEM60449.1"/>
    </source>
</evidence>
<feature type="domain" description="HTH marR-type" evidence="1">
    <location>
        <begin position="1"/>
        <end position="140"/>
    </location>
</feature>
<gene>
    <name evidence="2" type="ORF">SAMN05216180_0812</name>
</gene>
<evidence type="ECO:0000313" key="3">
    <source>
        <dbReference type="Proteomes" id="UP000199158"/>
    </source>
</evidence>
<evidence type="ECO:0000259" key="1">
    <source>
        <dbReference type="PROSITE" id="PS50995"/>
    </source>
</evidence>